<protein>
    <submittedName>
        <fullName evidence="4">Choline kinase choline-phosphate cytidylyltransferase</fullName>
    </submittedName>
</protein>
<comment type="caution">
    <text evidence="4">The sequence shown here is derived from an EMBL/GenBank/DDBJ whole genome shotgun (WGS) entry which is preliminary data.</text>
</comment>
<keyword evidence="2 4" id="KW-0548">Nucleotidyltransferase</keyword>
<evidence type="ECO:0000256" key="2">
    <source>
        <dbReference type="ARBA" id="ARBA00022695"/>
    </source>
</evidence>
<evidence type="ECO:0000259" key="3">
    <source>
        <dbReference type="Pfam" id="PF00483"/>
    </source>
</evidence>
<name>A0A0R1T666_9LACO</name>
<dbReference type="Pfam" id="PF00483">
    <property type="entry name" value="NTP_transferase"/>
    <property type="match status" value="1"/>
</dbReference>
<evidence type="ECO:0000313" key="5">
    <source>
        <dbReference type="Proteomes" id="UP000051048"/>
    </source>
</evidence>
<dbReference type="InterPro" id="IPR050065">
    <property type="entry name" value="GlmU-like"/>
</dbReference>
<dbReference type="OrthoDB" id="9803871at2"/>
<dbReference type="Gene3D" id="3.90.550.10">
    <property type="entry name" value="Spore Coat Polysaccharide Biosynthesis Protein SpsA, Chain A"/>
    <property type="match status" value="1"/>
</dbReference>
<dbReference type="CDD" id="cd02523">
    <property type="entry name" value="PC_cytidylyltransferase"/>
    <property type="match status" value="1"/>
</dbReference>
<proteinExistence type="predicted"/>
<dbReference type="PANTHER" id="PTHR43584:SF5">
    <property type="entry name" value="PROTEIN LICC"/>
    <property type="match status" value="1"/>
</dbReference>
<dbReference type="SUPFAM" id="SSF53448">
    <property type="entry name" value="Nucleotide-diphospho-sugar transferases"/>
    <property type="match status" value="1"/>
</dbReference>
<dbReference type="PANTHER" id="PTHR43584">
    <property type="entry name" value="NUCLEOTIDYL TRANSFERASE"/>
    <property type="match status" value="1"/>
</dbReference>
<dbReference type="STRING" id="1423740.FC36_GL001809"/>
<gene>
    <name evidence="4" type="ORF">FC36_GL001809</name>
</gene>
<keyword evidence="1 4" id="KW-0808">Transferase</keyword>
<feature type="domain" description="Nucleotidyl transferase" evidence="3">
    <location>
        <begin position="6"/>
        <end position="111"/>
    </location>
</feature>
<evidence type="ECO:0000256" key="1">
    <source>
        <dbReference type="ARBA" id="ARBA00022679"/>
    </source>
</evidence>
<accession>A0A0R1T666</accession>
<dbReference type="InterPro" id="IPR005835">
    <property type="entry name" value="NTP_transferase_dom"/>
</dbReference>
<dbReference type="InterPro" id="IPR029044">
    <property type="entry name" value="Nucleotide-diphossugar_trans"/>
</dbReference>
<evidence type="ECO:0000313" key="4">
    <source>
        <dbReference type="EMBL" id="KRL76817.1"/>
    </source>
</evidence>
<reference evidence="4 5" key="1">
    <citation type="journal article" date="2015" name="Genome Announc.">
        <title>Expanding the biotechnology potential of lactobacilli through comparative genomics of 213 strains and associated genera.</title>
        <authorList>
            <person name="Sun Z."/>
            <person name="Harris H.M."/>
            <person name="McCann A."/>
            <person name="Guo C."/>
            <person name="Argimon S."/>
            <person name="Zhang W."/>
            <person name="Yang X."/>
            <person name="Jeffery I.B."/>
            <person name="Cooney J.C."/>
            <person name="Kagawa T.F."/>
            <person name="Liu W."/>
            <person name="Song Y."/>
            <person name="Salvetti E."/>
            <person name="Wrobel A."/>
            <person name="Rasinkangas P."/>
            <person name="Parkhill J."/>
            <person name="Rea M.C."/>
            <person name="O'Sullivan O."/>
            <person name="Ritari J."/>
            <person name="Douillard F.P."/>
            <person name="Paul Ross R."/>
            <person name="Yang R."/>
            <person name="Briner A.E."/>
            <person name="Felis G.E."/>
            <person name="de Vos W.M."/>
            <person name="Barrangou R."/>
            <person name="Klaenhammer T.R."/>
            <person name="Caufield P.W."/>
            <person name="Cui Y."/>
            <person name="Zhang H."/>
            <person name="O'Toole P.W."/>
        </authorList>
    </citation>
    <scope>NUCLEOTIDE SEQUENCE [LARGE SCALE GENOMIC DNA]</scope>
    <source>
        <strain evidence="4 5">DSM 15833</strain>
    </source>
</reference>
<dbReference type="GO" id="GO:0016301">
    <property type="term" value="F:kinase activity"/>
    <property type="evidence" value="ECO:0007669"/>
    <property type="project" value="UniProtKB-KW"/>
</dbReference>
<dbReference type="EMBL" id="AZFH01000192">
    <property type="protein sequence ID" value="KRL76817.1"/>
    <property type="molecule type" value="Genomic_DNA"/>
</dbReference>
<dbReference type="PATRIC" id="fig|1423740.3.peg.1952"/>
<dbReference type="AlphaFoldDB" id="A0A0R1T666"/>
<organism evidence="4 5">
    <name type="scientific">Ligilactobacillus equi DSM 15833 = JCM 10991</name>
    <dbReference type="NCBI Taxonomy" id="1423740"/>
    <lineage>
        <taxon>Bacteria</taxon>
        <taxon>Bacillati</taxon>
        <taxon>Bacillota</taxon>
        <taxon>Bacilli</taxon>
        <taxon>Lactobacillales</taxon>
        <taxon>Lactobacillaceae</taxon>
        <taxon>Ligilactobacillus</taxon>
    </lineage>
</organism>
<dbReference type="RefSeq" id="WP_023858805.1">
    <property type="nucleotide sequence ID" value="NZ_AZFH01000192.1"/>
</dbReference>
<sequence length="242" mass="27689">MPRVKKAIIMAGGKGTRLAPLTFVTPKPLVKVRGQAMVETTIEALLTNGIQDIVVVTGHLAEAFADLPRRYPQVKLVHNPDYGRTNNISSLYCVREFLDCDLMILDGDQLICAPRVLHADFDVSGYTCAATDAQNEWFLQLDSQQQVQFCSKQPCFRGQRLYSISRWTKADAKKLAAHLEEDFNQRGLDQIYWDDIVLFNHFTDYQLRGYPINGTEVLEIDNFEQLCQVDPRYRRQDDVREA</sequence>
<dbReference type="Proteomes" id="UP000051048">
    <property type="component" value="Unassembled WGS sequence"/>
</dbReference>
<dbReference type="GO" id="GO:0016779">
    <property type="term" value="F:nucleotidyltransferase activity"/>
    <property type="evidence" value="ECO:0007669"/>
    <property type="project" value="UniProtKB-KW"/>
</dbReference>
<keyword evidence="4" id="KW-0418">Kinase</keyword>